<dbReference type="EMBL" id="GBXM01051467">
    <property type="protein sequence ID" value="JAH57110.1"/>
    <property type="molecule type" value="Transcribed_RNA"/>
</dbReference>
<sequence length="34" mass="4062">MSWERRTKRWEARPSFPVPLAEAARLPLVLRFGH</sequence>
<organism evidence="1">
    <name type="scientific">Anguilla anguilla</name>
    <name type="common">European freshwater eel</name>
    <name type="synonym">Muraena anguilla</name>
    <dbReference type="NCBI Taxonomy" id="7936"/>
    <lineage>
        <taxon>Eukaryota</taxon>
        <taxon>Metazoa</taxon>
        <taxon>Chordata</taxon>
        <taxon>Craniata</taxon>
        <taxon>Vertebrata</taxon>
        <taxon>Euteleostomi</taxon>
        <taxon>Actinopterygii</taxon>
        <taxon>Neopterygii</taxon>
        <taxon>Teleostei</taxon>
        <taxon>Anguilliformes</taxon>
        <taxon>Anguillidae</taxon>
        <taxon>Anguilla</taxon>
    </lineage>
</organism>
<protein>
    <submittedName>
        <fullName evidence="1">Uncharacterized protein</fullName>
    </submittedName>
</protein>
<evidence type="ECO:0000313" key="1">
    <source>
        <dbReference type="EMBL" id="JAH57110.1"/>
    </source>
</evidence>
<proteinExistence type="predicted"/>
<reference evidence="1" key="2">
    <citation type="journal article" date="2015" name="Fish Shellfish Immunol.">
        <title>Early steps in the European eel (Anguilla anguilla)-Vibrio vulnificus interaction in the gills: Role of the RtxA13 toxin.</title>
        <authorList>
            <person name="Callol A."/>
            <person name="Pajuelo D."/>
            <person name="Ebbesson L."/>
            <person name="Teles M."/>
            <person name="MacKenzie S."/>
            <person name="Amaro C."/>
        </authorList>
    </citation>
    <scope>NUCLEOTIDE SEQUENCE</scope>
</reference>
<dbReference type="AlphaFoldDB" id="A0A0E9TW09"/>
<name>A0A0E9TW09_ANGAN</name>
<reference evidence="1" key="1">
    <citation type="submission" date="2014-11" db="EMBL/GenBank/DDBJ databases">
        <authorList>
            <person name="Amaro Gonzalez C."/>
        </authorList>
    </citation>
    <scope>NUCLEOTIDE SEQUENCE</scope>
</reference>
<accession>A0A0E9TW09</accession>